<dbReference type="InterPro" id="IPR013786">
    <property type="entry name" value="AcylCoA_DH/ox_N"/>
</dbReference>
<dbReference type="InterPro" id="IPR037069">
    <property type="entry name" value="AcylCoA_DH/ox_N_sf"/>
</dbReference>
<keyword evidence="10" id="KW-1185">Reference proteome</keyword>
<dbReference type="Proteomes" id="UP001519289">
    <property type="component" value="Unassembled WGS sequence"/>
</dbReference>
<evidence type="ECO:0000259" key="8">
    <source>
        <dbReference type="Pfam" id="PF02771"/>
    </source>
</evidence>
<evidence type="ECO:0000256" key="4">
    <source>
        <dbReference type="ARBA" id="ARBA00022827"/>
    </source>
</evidence>
<comment type="similarity">
    <text evidence="2 5">Belongs to the acyl-CoA dehydrogenase family.</text>
</comment>
<dbReference type="Pfam" id="PF02771">
    <property type="entry name" value="Acyl-CoA_dh_N"/>
    <property type="match status" value="1"/>
</dbReference>
<dbReference type="InterPro" id="IPR009100">
    <property type="entry name" value="AcylCoA_DH/oxidase_NM_dom_sf"/>
</dbReference>
<dbReference type="PROSITE" id="PS00072">
    <property type="entry name" value="ACYL_COA_DH_1"/>
    <property type="match status" value="1"/>
</dbReference>
<keyword evidence="5" id="KW-0560">Oxidoreductase</keyword>
<dbReference type="InterPro" id="IPR036250">
    <property type="entry name" value="AcylCo_DH-like_C"/>
</dbReference>
<dbReference type="Pfam" id="PF00441">
    <property type="entry name" value="Acyl-CoA_dh_1"/>
    <property type="match status" value="1"/>
</dbReference>
<feature type="domain" description="Acyl-CoA oxidase/dehydrogenase middle" evidence="7">
    <location>
        <begin position="91"/>
        <end position="187"/>
    </location>
</feature>
<feature type="domain" description="Acyl-CoA dehydrogenase/oxidase C-terminal" evidence="6">
    <location>
        <begin position="199"/>
        <end position="350"/>
    </location>
</feature>
<evidence type="ECO:0000256" key="5">
    <source>
        <dbReference type="RuleBase" id="RU362125"/>
    </source>
</evidence>
<evidence type="ECO:0000256" key="2">
    <source>
        <dbReference type="ARBA" id="ARBA00009347"/>
    </source>
</evidence>
<organism evidence="9 10">
    <name type="scientific">Symbiobacterium terraclitae</name>
    <dbReference type="NCBI Taxonomy" id="557451"/>
    <lineage>
        <taxon>Bacteria</taxon>
        <taxon>Bacillati</taxon>
        <taxon>Bacillota</taxon>
        <taxon>Clostridia</taxon>
        <taxon>Eubacteriales</taxon>
        <taxon>Symbiobacteriaceae</taxon>
        <taxon>Symbiobacterium</taxon>
    </lineage>
</organism>
<evidence type="ECO:0000259" key="6">
    <source>
        <dbReference type="Pfam" id="PF00441"/>
    </source>
</evidence>
<dbReference type="SUPFAM" id="SSF56645">
    <property type="entry name" value="Acyl-CoA dehydrogenase NM domain-like"/>
    <property type="match status" value="1"/>
</dbReference>
<accession>A0ABS4JNL7</accession>
<gene>
    <name evidence="9" type="ORF">J2Z79_000494</name>
</gene>
<dbReference type="PANTHER" id="PTHR43884:SF12">
    <property type="entry name" value="ISOVALERYL-COA DEHYDROGENASE, MITOCHONDRIAL-RELATED"/>
    <property type="match status" value="1"/>
</dbReference>
<evidence type="ECO:0000256" key="3">
    <source>
        <dbReference type="ARBA" id="ARBA00022630"/>
    </source>
</evidence>
<dbReference type="PANTHER" id="PTHR43884">
    <property type="entry name" value="ACYL-COA DEHYDROGENASE"/>
    <property type="match status" value="1"/>
</dbReference>
<feature type="domain" description="Acyl-CoA dehydrogenase/oxidase N-terminal" evidence="8">
    <location>
        <begin position="4"/>
        <end position="86"/>
    </location>
</feature>
<keyword evidence="4 5" id="KW-0274">FAD</keyword>
<dbReference type="Pfam" id="PF02770">
    <property type="entry name" value="Acyl-CoA_dh_M"/>
    <property type="match status" value="1"/>
</dbReference>
<evidence type="ECO:0000256" key="1">
    <source>
        <dbReference type="ARBA" id="ARBA00001974"/>
    </source>
</evidence>
<sequence>MFVKGEYPEDYFQAFRETGLLGVAIPEEYGGAGLGCLGLVLAVEEVAKHCCAAGLMLLLTRLSTMAISLAGTEAQKQEYLRGTATGRRRGSFCLSEPDAGSDTQSIRTRAERRGDRYVINGTKSWISGAGVADFFIVAAKTRTDVPGARGFSVFVVDRDTPGVTVGKKEQKMGVRGIPVHQVIFEDVVVPASCLLGQENEGFKLIMQNLNAVRPVVAARGVGLAEGALMYWVEFARSRHTFGRPIIEHQGLQWMAADLAAEIEACRLLTYRAASLVDQGKVGREAAHFLSMAKLRATELAVRASNDCLQMMGAVGYMEEYPMARFVRDARQLTIVEGTSQIQKGIIGRALADGLLAW</sequence>
<dbReference type="InterPro" id="IPR009075">
    <property type="entry name" value="AcylCo_DH/oxidase_C"/>
</dbReference>
<keyword evidence="3 5" id="KW-0285">Flavoprotein</keyword>
<evidence type="ECO:0000313" key="9">
    <source>
        <dbReference type="EMBL" id="MBP2017120.1"/>
    </source>
</evidence>
<reference evidence="9 10" key="1">
    <citation type="submission" date="2021-03" db="EMBL/GenBank/DDBJ databases">
        <title>Genomic Encyclopedia of Type Strains, Phase IV (KMG-IV): sequencing the most valuable type-strain genomes for metagenomic binning, comparative biology and taxonomic classification.</title>
        <authorList>
            <person name="Goeker M."/>
        </authorList>
    </citation>
    <scope>NUCLEOTIDE SEQUENCE [LARGE SCALE GENOMIC DNA]</scope>
    <source>
        <strain evidence="9 10">DSM 27138</strain>
    </source>
</reference>
<dbReference type="Gene3D" id="2.40.110.10">
    <property type="entry name" value="Butyryl-CoA Dehydrogenase, subunit A, domain 2"/>
    <property type="match status" value="1"/>
</dbReference>
<proteinExistence type="inferred from homology"/>
<dbReference type="SUPFAM" id="SSF47203">
    <property type="entry name" value="Acyl-CoA dehydrogenase C-terminal domain-like"/>
    <property type="match status" value="1"/>
</dbReference>
<dbReference type="PIRSF" id="PIRSF016578">
    <property type="entry name" value="HsaA"/>
    <property type="match status" value="1"/>
</dbReference>
<evidence type="ECO:0000313" key="10">
    <source>
        <dbReference type="Proteomes" id="UP001519289"/>
    </source>
</evidence>
<dbReference type="Gene3D" id="1.20.140.10">
    <property type="entry name" value="Butyryl-CoA Dehydrogenase, subunit A, domain 3"/>
    <property type="match status" value="1"/>
</dbReference>
<dbReference type="InterPro" id="IPR006091">
    <property type="entry name" value="Acyl-CoA_Oxase/DH_mid-dom"/>
</dbReference>
<name>A0ABS4JNL7_9FIRM</name>
<dbReference type="Gene3D" id="1.10.540.10">
    <property type="entry name" value="Acyl-CoA dehydrogenase/oxidase, N-terminal domain"/>
    <property type="match status" value="1"/>
</dbReference>
<evidence type="ECO:0000259" key="7">
    <source>
        <dbReference type="Pfam" id="PF02770"/>
    </source>
</evidence>
<comment type="cofactor">
    <cofactor evidence="1 5">
        <name>FAD</name>
        <dbReference type="ChEBI" id="CHEBI:57692"/>
    </cofactor>
</comment>
<comment type="caution">
    <text evidence="9">The sequence shown here is derived from an EMBL/GenBank/DDBJ whole genome shotgun (WGS) entry which is preliminary data.</text>
</comment>
<dbReference type="InterPro" id="IPR046373">
    <property type="entry name" value="Acyl-CoA_Oxase/DH_mid-dom_sf"/>
</dbReference>
<protein>
    <submittedName>
        <fullName evidence="9">Alkylation response protein AidB-like acyl-CoA dehydrogenase</fullName>
    </submittedName>
</protein>
<dbReference type="EMBL" id="JAGGLG010000003">
    <property type="protein sequence ID" value="MBP2017120.1"/>
    <property type="molecule type" value="Genomic_DNA"/>
</dbReference>
<dbReference type="RefSeq" id="WP_245301975.1">
    <property type="nucleotide sequence ID" value="NZ_JAGGLG010000003.1"/>
</dbReference>
<dbReference type="InterPro" id="IPR006089">
    <property type="entry name" value="Acyl-CoA_DH_CS"/>
</dbReference>